<feature type="transmembrane region" description="Helical" evidence="2">
    <location>
        <begin position="41"/>
        <end position="64"/>
    </location>
</feature>
<evidence type="ECO:0000256" key="1">
    <source>
        <dbReference type="SAM" id="MobiDB-lite"/>
    </source>
</evidence>
<evidence type="ECO:0000313" key="4">
    <source>
        <dbReference type="Proteomes" id="UP000730591"/>
    </source>
</evidence>
<organism evidence="3 4">
    <name type="scientific">Streptomyces composti</name>
    <dbReference type="NCBI Taxonomy" id="2720025"/>
    <lineage>
        <taxon>Bacteria</taxon>
        <taxon>Bacillati</taxon>
        <taxon>Actinomycetota</taxon>
        <taxon>Actinomycetes</taxon>
        <taxon>Kitasatosporales</taxon>
        <taxon>Streptomycetaceae</taxon>
        <taxon>Streptomyces</taxon>
    </lineage>
</organism>
<name>A0ABX0ZXS1_9ACTN</name>
<proteinExistence type="predicted"/>
<feature type="region of interest" description="Disordered" evidence="1">
    <location>
        <begin position="1"/>
        <end position="31"/>
    </location>
</feature>
<evidence type="ECO:0000256" key="2">
    <source>
        <dbReference type="SAM" id="Phobius"/>
    </source>
</evidence>
<dbReference type="Proteomes" id="UP000730591">
    <property type="component" value="Unassembled WGS sequence"/>
</dbReference>
<sequence>MSWSATAPSPAPEGVTGEVPVPQPAQASSTWARRTTARGQAVAAAVCLVLGIGLIGGAVTGSYLSGGSEEEGRRTGFTAGRDLWHSVPVDQLFPPVVKGTGAGPGEADRTWTRIAVAPDSGCKDAFDPLLHKVLAPVGCERLLRATYTDATQSHVTTVGLLFTKTDPAGMTVLARRFERERLDRRTDLMPLPYAAKGTAAEKFGKQQRAAWAISVLTDAPVVVYAVSGWADGRAVDEPQPAAEALESGATTAPAQSGLGHEAQGLADRAERGLRKAVGGDEDPANQERAS</sequence>
<protein>
    <recommendedName>
        <fullName evidence="5">Secreted protein</fullName>
    </recommendedName>
</protein>
<accession>A0ABX0ZXS1</accession>
<keyword evidence="2" id="KW-0812">Transmembrane</keyword>
<keyword evidence="2" id="KW-1133">Transmembrane helix</keyword>
<gene>
    <name evidence="3" type="ORF">HCJ93_02050</name>
</gene>
<evidence type="ECO:0000313" key="3">
    <source>
        <dbReference type="EMBL" id="NJP48890.1"/>
    </source>
</evidence>
<keyword evidence="2" id="KW-0472">Membrane</keyword>
<dbReference type="EMBL" id="JAATEM010000002">
    <property type="protein sequence ID" value="NJP48890.1"/>
    <property type="molecule type" value="Genomic_DNA"/>
</dbReference>
<reference evidence="3 4" key="1">
    <citation type="submission" date="2020-03" db="EMBL/GenBank/DDBJ databases">
        <title>WGS of actinomycetes isolated from Thailand.</title>
        <authorList>
            <person name="Thawai C."/>
        </authorList>
    </citation>
    <scope>NUCLEOTIDE SEQUENCE [LARGE SCALE GENOMIC DNA]</scope>
    <source>
        <strain evidence="3 4">SBST2-5</strain>
    </source>
</reference>
<comment type="caution">
    <text evidence="3">The sequence shown here is derived from an EMBL/GenBank/DDBJ whole genome shotgun (WGS) entry which is preliminary data.</text>
</comment>
<evidence type="ECO:0008006" key="5">
    <source>
        <dbReference type="Google" id="ProtNLM"/>
    </source>
</evidence>
<keyword evidence="4" id="KW-1185">Reference proteome</keyword>
<feature type="region of interest" description="Disordered" evidence="1">
    <location>
        <begin position="238"/>
        <end position="290"/>
    </location>
</feature>